<evidence type="ECO:0000313" key="1">
    <source>
        <dbReference type="EMBL" id="VXC88660.1"/>
    </source>
</evidence>
<sequence length="39" mass="4296">MTVDGQSSTAFRWASTILAEVEGIGEEGKKEKVDVIRQE</sequence>
<name>A0A654C5V6_SPHMU</name>
<accession>A0A654C5V6</accession>
<dbReference type="EMBL" id="CABWMV010000024">
    <property type="protein sequence ID" value="VXC88660.1"/>
    <property type="molecule type" value="Genomic_DNA"/>
</dbReference>
<reference evidence="1 2" key="1">
    <citation type="submission" date="2019-10" db="EMBL/GenBank/DDBJ databases">
        <authorList>
            <person name="Karimi E."/>
        </authorList>
    </citation>
    <scope>NUCLEOTIDE SEQUENCE [LARGE SCALE GENOMIC DNA]</scope>
    <source>
        <strain evidence="1">Sphingobacterium sp. 8BC</strain>
    </source>
</reference>
<evidence type="ECO:0000313" key="2">
    <source>
        <dbReference type="Proteomes" id="UP000432350"/>
    </source>
</evidence>
<dbReference type="AlphaFoldDB" id="A0A654C5V6"/>
<protein>
    <submittedName>
        <fullName evidence="1">Uncharacterized protein</fullName>
    </submittedName>
</protein>
<organism evidence="1 2">
    <name type="scientific">Sphingobacterium multivorum</name>
    <dbReference type="NCBI Taxonomy" id="28454"/>
    <lineage>
        <taxon>Bacteria</taxon>
        <taxon>Pseudomonadati</taxon>
        <taxon>Bacteroidota</taxon>
        <taxon>Sphingobacteriia</taxon>
        <taxon>Sphingobacteriales</taxon>
        <taxon>Sphingobacteriaceae</taxon>
        <taxon>Sphingobacterium</taxon>
    </lineage>
</organism>
<proteinExistence type="predicted"/>
<dbReference type="Proteomes" id="UP000432350">
    <property type="component" value="Unassembled WGS sequence"/>
</dbReference>
<gene>
    <name evidence="1" type="ORF">SPHINGO8BC_50670</name>
</gene>